<proteinExistence type="predicted"/>
<protein>
    <submittedName>
        <fullName evidence="2">Uncharacterized protein</fullName>
    </submittedName>
</protein>
<dbReference type="AlphaFoldDB" id="A0A926UQN1"/>
<keyword evidence="1" id="KW-1133">Transmembrane helix</keyword>
<comment type="caution">
    <text evidence="2">The sequence shown here is derived from an EMBL/GenBank/DDBJ whole genome shotgun (WGS) entry which is preliminary data.</text>
</comment>
<keyword evidence="3" id="KW-1185">Reference proteome</keyword>
<evidence type="ECO:0000313" key="3">
    <source>
        <dbReference type="Proteomes" id="UP000631421"/>
    </source>
</evidence>
<reference evidence="2" key="2">
    <citation type="submission" date="2020-08" db="EMBL/GenBank/DDBJ databases">
        <authorList>
            <person name="Chen M."/>
            <person name="Teng W."/>
            <person name="Zhao L."/>
            <person name="Hu C."/>
            <person name="Zhou Y."/>
            <person name="Han B."/>
            <person name="Song L."/>
            <person name="Shu W."/>
        </authorList>
    </citation>
    <scope>NUCLEOTIDE SEQUENCE</scope>
    <source>
        <strain evidence="2">FACHB-1277</strain>
    </source>
</reference>
<accession>A0A926UQN1</accession>
<organism evidence="2 3">
    <name type="scientific">Pseudanabaena cinerea FACHB-1277</name>
    <dbReference type="NCBI Taxonomy" id="2949581"/>
    <lineage>
        <taxon>Bacteria</taxon>
        <taxon>Bacillati</taxon>
        <taxon>Cyanobacteriota</taxon>
        <taxon>Cyanophyceae</taxon>
        <taxon>Pseudanabaenales</taxon>
        <taxon>Pseudanabaenaceae</taxon>
        <taxon>Pseudanabaena</taxon>
        <taxon>Pseudanabaena cinerea</taxon>
    </lineage>
</organism>
<dbReference type="Proteomes" id="UP000631421">
    <property type="component" value="Unassembled WGS sequence"/>
</dbReference>
<feature type="transmembrane region" description="Helical" evidence="1">
    <location>
        <begin position="20"/>
        <end position="41"/>
    </location>
</feature>
<sequence length="337" mass="37857">MSDGITAIQQNLGVLQATTALIGVGTIANIAISAASLHQILKLREDVRQMRVEIKDGFIDLKKALKDQGAEILNHIDEVAADIKFEQHRVVLIRAYGQFLQALELIKSALACDDPKIKDHDLANARQMLSVALGDYRNPQLLSELSAIGQLRRKECAWAIEQTIIMTYQIQKQSGAVSHRLQNLQTSIRQDILNVSDAVQSEEEIDLLYPEISRICTQDLVVLSSWQEQSEWIQSLPTSDLKLLESSELSPVPQAMTSALSNFEVPEQKVYEELKPKSHFESLRDQLKLMASPDLRSKYEYEVVEKGQASGHKALKADVVKQSSDMAIANLYHYFQF</sequence>
<evidence type="ECO:0000256" key="1">
    <source>
        <dbReference type="SAM" id="Phobius"/>
    </source>
</evidence>
<evidence type="ECO:0000313" key="2">
    <source>
        <dbReference type="EMBL" id="MBD2149445.1"/>
    </source>
</evidence>
<gene>
    <name evidence="2" type="ORF">H6F44_04790</name>
</gene>
<keyword evidence="1" id="KW-0472">Membrane</keyword>
<keyword evidence="1" id="KW-0812">Transmembrane</keyword>
<reference evidence="2" key="1">
    <citation type="journal article" date="2015" name="ISME J.">
        <title>Draft Genome Sequence of Streptomyces incarnatus NRRL8089, which Produces the Nucleoside Antibiotic Sinefungin.</title>
        <authorList>
            <person name="Oshima K."/>
            <person name="Hattori M."/>
            <person name="Shimizu H."/>
            <person name="Fukuda K."/>
            <person name="Nemoto M."/>
            <person name="Inagaki K."/>
            <person name="Tamura T."/>
        </authorList>
    </citation>
    <scope>NUCLEOTIDE SEQUENCE</scope>
    <source>
        <strain evidence="2">FACHB-1277</strain>
    </source>
</reference>
<name>A0A926UQN1_9CYAN</name>
<dbReference type="EMBL" id="JACJPY010000009">
    <property type="protein sequence ID" value="MBD2149445.1"/>
    <property type="molecule type" value="Genomic_DNA"/>
</dbReference>